<dbReference type="AlphaFoldDB" id="A0A8K0HK83"/>
<feature type="compositionally biased region" description="Low complexity" evidence="9">
    <location>
        <begin position="9"/>
        <end position="32"/>
    </location>
</feature>
<name>A0A8K0HK83_9ROSA</name>
<feature type="region of interest" description="Disordered" evidence="9">
    <location>
        <begin position="1"/>
        <end position="61"/>
    </location>
</feature>
<dbReference type="PROSITE" id="PS50293">
    <property type="entry name" value="TPR_REGION"/>
    <property type="match status" value="2"/>
</dbReference>
<dbReference type="PANTHER" id="PTHR10130">
    <property type="entry name" value="PEROXISOMAL TARGETING SIGNAL 1 RECEPTOR PEX5"/>
    <property type="match status" value="1"/>
</dbReference>
<evidence type="ECO:0000313" key="11">
    <source>
        <dbReference type="Proteomes" id="UP000796880"/>
    </source>
</evidence>
<evidence type="ECO:0000256" key="6">
    <source>
        <dbReference type="ARBA" id="ARBA00022803"/>
    </source>
</evidence>
<dbReference type="Proteomes" id="UP000796880">
    <property type="component" value="Unassembled WGS sequence"/>
</dbReference>
<protein>
    <recommendedName>
        <fullName evidence="12">Peroxin-5</fullName>
    </recommendedName>
</protein>
<keyword evidence="11" id="KW-1185">Reference proteome</keyword>
<evidence type="ECO:0000256" key="8">
    <source>
        <dbReference type="PROSITE-ProRule" id="PRU00339"/>
    </source>
</evidence>
<keyword evidence="5" id="KW-0677">Repeat</keyword>
<evidence type="ECO:0000313" key="10">
    <source>
        <dbReference type="EMBL" id="KAF3453225.1"/>
    </source>
</evidence>
<proteinExistence type="inferred from homology"/>
<dbReference type="InterPro" id="IPR019734">
    <property type="entry name" value="TPR_rpt"/>
</dbReference>
<dbReference type="Pfam" id="PF13432">
    <property type="entry name" value="TPR_16"/>
    <property type="match status" value="2"/>
</dbReference>
<keyword evidence="6 8" id="KW-0802">TPR repeat</keyword>
<organism evidence="10 11">
    <name type="scientific">Rhamnella rubrinervis</name>
    <dbReference type="NCBI Taxonomy" id="2594499"/>
    <lineage>
        <taxon>Eukaryota</taxon>
        <taxon>Viridiplantae</taxon>
        <taxon>Streptophyta</taxon>
        <taxon>Embryophyta</taxon>
        <taxon>Tracheophyta</taxon>
        <taxon>Spermatophyta</taxon>
        <taxon>Magnoliopsida</taxon>
        <taxon>eudicotyledons</taxon>
        <taxon>Gunneridae</taxon>
        <taxon>Pentapetalae</taxon>
        <taxon>rosids</taxon>
        <taxon>fabids</taxon>
        <taxon>Rosales</taxon>
        <taxon>Rhamnaceae</taxon>
        <taxon>rhamnoid group</taxon>
        <taxon>Rhamneae</taxon>
        <taxon>Rhamnella</taxon>
    </lineage>
</organism>
<dbReference type="InterPro" id="IPR024111">
    <property type="entry name" value="PEX5/PEX5L"/>
</dbReference>
<evidence type="ECO:0000256" key="3">
    <source>
        <dbReference type="ARBA" id="ARBA00005348"/>
    </source>
</evidence>
<evidence type="ECO:0000256" key="1">
    <source>
        <dbReference type="ARBA" id="ARBA00004275"/>
    </source>
</evidence>
<dbReference type="Pfam" id="PF00515">
    <property type="entry name" value="TPR_1"/>
    <property type="match status" value="1"/>
</dbReference>
<dbReference type="SUPFAM" id="SSF48452">
    <property type="entry name" value="TPR-like"/>
    <property type="match status" value="1"/>
</dbReference>
<dbReference type="PANTHER" id="PTHR10130:SF0">
    <property type="entry name" value="GH08708P"/>
    <property type="match status" value="1"/>
</dbReference>
<comment type="similarity">
    <text evidence="3">Belongs to the peroxisomal targeting signal receptor family.</text>
</comment>
<reference evidence="10" key="1">
    <citation type="submission" date="2020-03" db="EMBL/GenBank/DDBJ databases">
        <title>A high-quality chromosome-level genome assembly of a woody plant with both climbing and erect habits, Rhamnella rubrinervis.</title>
        <authorList>
            <person name="Lu Z."/>
            <person name="Yang Y."/>
            <person name="Zhu X."/>
            <person name="Sun Y."/>
        </authorList>
    </citation>
    <scope>NUCLEOTIDE SEQUENCE</scope>
    <source>
        <strain evidence="10">BYM</strain>
        <tissue evidence="10">Leaf</tissue>
    </source>
</reference>
<comment type="caution">
    <text evidence="10">The sequence shown here is derived from an EMBL/GenBank/DDBJ whole genome shotgun (WGS) entry which is preliminary data.</text>
</comment>
<evidence type="ECO:0000256" key="4">
    <source>
        <dbReference type="ARBA" id="ARBA00022490"/>
    </source>
</evidence>
<evidence type="ECO:0000256" key="9">
    <source>
        <dbReference type="SAM" id="MobiDB-lite"/>
    </source>
</evidence>
<keyword evidence="4" id="KW-0963">Cytoplasm</keyword>
<dbReference type="PROSITE" id="PS50005">
    <property type="entry name" value="TPR"/>
    <property type="match status" value="4"/>
</dbReference>
<keyword evidence="7" id="KW-0576">Peroxisome</keyword>
<feature type="repeat" description="TPR" evidence="8">
    <location>
        <begin position="679"/>
        <end position="712"/>
    </location>
</feature>
<evidence type="ECO:0000256" key="7">
    <source>
        <dbReference type="ARBA" id="ARBA00023140"/>
    </source>
</evidence>
<evidence type="ECO:0000256" key="5">
    <source>
        <dbReference type="ARBA" id="ARBA00022737"/>
    </source>
</evidence>
<feature type="repeat" description="TPR" evidence="8">
    <location>
        <begin position="611"/>
        <end position="644"/>
    </location>
</feature>
<dbReference type="SMART" id="SM00028">
    <property type="entry name" value="TPR"/>
    <property type="match status" value="4"/>
</dbReference>
<feature type="repeat" description="TPR" evidence="8">
    <location>
        <begin position="512"/>
        <end position="545"/>
    </location>
</feature>
<dbReference type="Gene3D" id="1.25.40.10">
    <property type="entry name" value="Tetratricopeptide repeat domain"/>
    <property type="match status" value="1"/>
</dbReference>
<dbReference type="GO" id="GO:0005778">
    <property type="term" value="C:peroxisomal membrane"/>
    <property type="evidence" value="ECO:0007669"/>
    <property type="project" value="TreeGrafter"/>
</dbReference>
<dbReference type="OrthoDB" id="10006023at2759"/>
<feature type="repeat" description="TPR" evidence="8">
    <location>
        <begin position="645"/>
        <end position="678"/>
    </location>
</feature>
<comment type="subcellular location">
    <subcellularLocation>
        <location evidence="2">Cytoplasm</location>
    </subcellularLocation>
    <subcellularLocation>
        <location evidence="1">Peroxisome</location>
    </subcellularLocation>
</comment>
<evidence type="ECO:0000256" key="2">
    <source>
        <dbReference type="ARBA" id="ARBA00004496"/>
    </source>
</evidence>
<sequence>MAMRELVTGGAACAVPGSSSSSSNPLGALANALIGSSSKTKERLEEIPTSTSTSSETGRRFYPESDEHLRQLPGSEFDRPFLQPGTQGSDFIGAFRSAEHGGLADAWDEIQHSHVSPQPREREFEHIYDRGAATPLQPTLEGPPQRVLSSFLHSFVESSHGGLPFHPTPLPMLGLSEGDKQCIRDRSSIMARHFFADKSEDFIKAQVNALLCSLDIDDDIRTKGPLPSGLRELEDCWNESQGIMKMSSQAIDGWVGEYGQQRAEHGDPDAWAHSFEQLHGFNGWVTEFEQEQSQLTSAEHMRGVNITSLAAIEQTRMLANTLAQNDDPKFQNSKFLQFVSKMSRGELIIDDNQVKPTNISTSGEWAAEYQQQYNVGPSWADEFTSHGPEQWVNEFASGGQQQRSVDDQWINEFSNLHVNDWAEEFGNHVGEGALGENSADNWANAYDEYLNEQVATKQRLDASKGVYVFSDMNPYVGHPNPLKEGQELFRKGLLSEAVLALEAEILKNPENAEGWRLLGIAHAENDDDQQAIAAMMRAQEADPTNLEVLLALGVSHTNELEQAAALKYLYGWLRHHPKYGTLAPPELSDSLYSADIARIFNEAAQLSPDDADVHIVLGVLYNLSREYDKAIGSFETALKLKPHDYSLWNKLGATQANSVQSADAILAYQHALDLKPNYVRAWANMGISYANQGMYKESIRYYVRALAMNPKADNAWQYLRISLSCASRDDMLEACDSRNLDVLQKEFPL</sequence>
<dbReference type="GO" id="GO:0005052">
    <property type="term" value="F:peroxisome matrix targeting signal-1 binding"/>
    <property type="evidence" value="ECO:0007669"/>
    <property type="project" value="TreeGrafter"/>
</dbReference>
<dbReference type="EMBL" id="VOIH02000002">
    <property type="protein sequence ID" value="KAF3453225.1"/>
    <property type="molecule type" value="Genomic_DNA"/>
</dbReference>
<dbReference type="GO" id="GO:0016560">
    <property type="term" value="P:protein import into peroxisome matrix, docking"/>
    <property type="evidence" value="ECO:0007669"/>
    <property type="project" value="TreeGrafter"/>
</dbReference>
<dbReference type="GO" id="GO:0005829">
    <property type="term" value="C:cytosol"/>
    <property type="evidence" value="ECO:0007669"/>
    <property type="project" value="TreeGrafter"/>
</dbReference>
<accession>A0A8K0HK83</accession>
<dbReference type="InterPro" id="IPR011990">
    <property type="entry name" value="TPR-like_helical_dom_sf"/>
</dbReference>
<dbReference type="FunFam" id="1.25.40.10:FF:000110">
    <property type="entry name" value="Peroxisome biogenesis protein 5"/>
    <property type="match status" value="1"/>
</dbReference>
<evidence type="ECO:0008006" key="12">
    <source>
        <dbReference type="Google" id="ProtNLM"/>
    </source>
</evidence>
<gene>
    <name evidence="10" type="ORF">FNV43_RR03665</name>
</gene>